<evidence type="ECO:0000256" key="2">
    <source>
        <dbReference type="ARBA" id="ARBA00022448"/>
    </source>
</evidence>
<evidence type="ECO:0000313" key="8">
    <source>
        <dbReference type="Proteomes" id="UP000256838"/>
    </source>
</evidence>
<keyword evidence="3" id="KW-0732">Signal</keyword>
<dbReference type="OrthoDB" id="5469508at2"/>
<evidence type="ECO:0000256" key="3">
    <source>
        <dbReference type="ARBA" id="ARBA00022729"/>
    </source>
</evidence>
<dbReference type="InterPro" id="IPR028082">
    <property type="entry name" value="Peripla_BP_I"/>
</dbReference>
<dbReference type="CDD" id="cd06342">
    <property type="entry name" value="PBP1_ABC_LIVBP-like"/>
    <property type="match status" value="1"/>
</dbReference>
<keyword evidence="4" id="KW-0029">Amino-acid transport</keyword>
<name>A0A3D8JTG7_9BURK</name>
<dbReference type="Gene3D" id="3.40.50.2300">
    <property type="match status" value="2"/>
</dbReference>
<gene>
    <name evidence="7" type="ORF">DWV00_25925</name>
</gene>
<keyword evidence="2" id="KW-0813">Transport</keyword>
<evidence type="ECO:0000256" key="5">
    <source>
        <dbReference type="SAM" id="MobiDB-lite"/>
    </source>
</evidence>
<evidence type="ECO:0000259" key="6">
    <source>
        <dbReference type="Pfam" id="PF13458"/>
    </source>
</evidence>
<reference evidence="7 8" key="1">
    <citation type="submission" date="2018-08" db="EMBL/GenBank/DDBJ databases">
        <title>Paraburkholderia sp. DHOM06 isolated from forest soil.</title>
        <authorList>
            <person name="Gao Z.-H."/>
            <person name="Qiu L.-H."/>
        </authorList>
    </citation>
    <scope>NUCLEOTIDE SEQUENCE [LARGE SCALE GENOMIC DNA]</scope>
    <source>
        <strain evidence="7 8">DHOM06</strain>
    </source>
</reference>
<dbReference type="InterPro" id="IPR028081">
    <property type="entry name" value="Leu-bd"/>
</dbReference>
<organism evidence="7 8">
    <name type="scientific">Trinickia dinghuensis</name>
    <dbReference type="NCBI Taxonomy" id="2291023"/>
    <lineage>
        <taxon>Bacteria</taxon>
        <taxon>Pseudomonadati</taxon>
        <taxon>Pseudomonadota</taxon>
        <taxon>Betaproteobacteria</taxon>
        <taxon>Burkholderiales</taxon>
        <taxon>Burkholderiaceae</taxon>
        <taxon>Trinickia</taxon>
    </lineage>
</organism>
<evidence type="ECO:0000256" key="4">
    <source>
        <dbReference type="ARBA" id="ARBA00022970"/>
    </source>
</evidence>
<protein>
    <submittedName>
        <fullName evidence="7">Branched-chain amino acid ABC transporter substrate-binding protein</fullName>
    </submittedName>
</protein>
<dbReference type="AlphaFoldDB" id="A0A3D8JTG7"/>
<dbReference type="GO" id="GO:0006865">
    <property type="term" value="P:amino acid transport"/>
    <property type="evidence" value="ECO:0007669"/>
    <property type="project" value="UniProtKB-KW"/>
</dbReference>
<proteinExistence type="inferred from homology"/>
<comment type="caution">
    <text evidence="7">The sequence shown here is derived from an EMBL/GenBank/DDBJ whole genome shotgun (WGS) entry which is preliminary data.</text>
</comment>
<dbReference type="PANTHER" id="PTHR47151">
    <property type="entry name" value="LEU/ILE/VAL-BINDING ABC TRANSPORTER SUBUNIT"/>
    <property type="match status" value="1"/>
</dbReference>
<feature type="domain" description="Leucine-binding protein" evidence="6">
    <location>
        <begin position="177"/>
        <end position="516"/>
    </location>
</feature>
<dbReference type="Pfam" id="PF13458">
    <property type="entry name" value="Peripla_BP_6"/>
    <property type="match status" value="1"/>
</dbReference>
<dbReference type="EMBL" id="QRGA01000016">
    <property type="protein sequence ID" value="RDU96082.1"/>
    <property type="molecule type" value="Genomic_DNA"/>
</dbReference>
<evidence type="ECO:0000256" key="1">
    <source>
        <dbReference type="ARBA" id="ARBA00010062"/>
    </source>
</evidence>
<dbReference type="SUPFAM" id="SSF53822">
    <property type="entry name" value="Periplasmic binding protein-like I"/>
    <property type="match status" value="1"/>
</dbReference>
<dbReference type="Proteomes" id="UP000256838">
    <property type="component" value="Unassembled WGS sequence"/>
</dbReference>
<dbReference type="InterPro" id="IPR000709">
    <property type="entry name" value="Leu_Ile_Val-bd"/>
</dbReference>
<sequence>MPSPRAHCADSTGARGARPRSATTRYFRGLSGDTQYALPSRSRTRSCSSALIDINESTPAIVFPSETIPCQQAVSSSRENRRYLRCMAKARAGRFLSISEVAHQGRHVAGRRTAAGIGIQRGRKMRIDSIRSIPLFGVRRRMGPGSGGIALLAWAVGVGLALALAQQLAEAQARDIIEIGVPVPLSGSCAQAGKDIVDGAMLAVVQINSEGGVLGRQLALVPKDDACNADIAAQAASQLASAGVAAVAGGYCSSAALPELRVLHDQGIPYVLDASTFPQLTDHGWNNAFRTIGRTDSQGALAAQFMKDVLHARRAAVMNDGSAYSQGLAKSAVDALKKDGIDVVYDGAITPGQQDYGDTVKSVGALKPDVLYYTGYSAEAIVLAQNRHALAPSIKYFMGNGTADPALIEKGGAAAEGMIVMTSPLPQFLETAGARRFVKAYEAAYRRAPGPYSVYEYDAIGVTAWAIKSAKSAKPEDIAAALHRLKSYNGATGEIAFDQKGDRAKAAFMAVTVRDGKFQPYANLDAKGRWVAAK</sequence>
<dbReference type="PANTHER" id="PTHR47151:SF2">
    <property type="entry name" value="AMINO ACID BINDING PROTEIN"/>
    <property type="match status" value="1"/>
</dbReference>
<feature type="region of interest" description="Disordered" evidence="5">
    <location>
        <begin position="1"/>
        <end position="21"/>
    </location>
</feature>
<comment type="similarity">
    <text evidence="1">Belongs to the leucine-binding protein family.</text>
</comment>
<evidence type="ECO:0000313" key="7">
    <source>
        <dbReference type="EMBL" id="RDU96082.1"/>
    </source>
</evidence>
<accession>A0A3D8JTG7</accession>
<keyword evidence="8" id="KW-1185">Reference proteome</keyword>
<dbReference type="PRINTS" id="PR00337">
    <property type="entry name" value="LEUILEVALBP"/>
</dbReference>